<evidence type="ECO:0000256" key="1">
    <source>
        <dbReference type="ARBA" id="ARBA00006484"/>
    </source>
</evidence>
<dbReference type="Proteomes" id="UP000199328">
    <property type="component" value="Unassembled WGS sequence"/>
</dbReference>
<dbReference type="InterPro" id="IPR020904">
    <property type="entry name" value="Sc_DH/Rdtase_CS"/>
</dbReference>
<dbReference type="PANTHER" id="PTHR44169:SF6">
    <property type="entry name" value="NADPH-DEPENDENT 1-ACYLDIHYDROXYACETONE PHOSPHATE REDUCTASE"/>
    <property type="match status" value="1"/>
</dbReference>
<reference evidence="5" key="1">
    <citation type="submission" date="2016-10" db="EMBL/GenBank/DDBJ databases">
        <authorList>
            <person name="Varghese N."/>
            <person name="Submissions S."/>
        </authorList>
    </citation>
    <scope>NUCLEOTIDE SEQUENCE [LARGE SCALE GENOMIC DNA]</scope>
    <source>
        <strain evidence="5">CGMCC 1.10789</strain>
    </source>
</reference>
<dbReference type="CDD" id="cd05374">
    <property type="entry name" value="17beta-HSD-like_SDR_c"/>
    <property type="match status" value="1"/>
</dbReference>
<sequence length="275" mass="30581">MARSILITGCSSGIGRDAAMTLKARGWQVFAACRKEADCEELRSMGLSAPRLDVDDPASIGRALDEVLAATGGRLDALFNNAAFALPGAVEDLPTEGLRAIFETNLFGLHELTRRVIPVMRAQGAGRIVMNSSVLGFTPARWRGAYVATKHALEGLTDVLRLEMRGTGIDVVLIEPGPITTRIRQNAIPHFERWIDWEQSARREEYARLRARLYEDHGPDRFELPPAAVTRRLIHALESPRPRPRYRVTTPTHLAEAMRRLLSTRLRDAILTRSG</sequence>
<dbReference type="Pfam" id="PF00106">
    <property type="entry name" value="adh_short"/>
    <property type="match status" value="1"/>
</dbReference>
<gene>
    <name evidence="4" type="ORF">SAMN05216257_101756</name>
</gene>
<dbReference type="InterPro" id="IPR036291">
    <property type="entry name" value="NAD(P)-bd_dom_sf"/>
</dbReference>
<evidence type="ECO:0000256" key="3">
    <source>
        <dbReference type="RuleBase" id="RU000363"/>
    </source>
</evidence>
<keyword evidence="5" id="KW-1185">Reference proteome</keyword>
<dbReference type="PANTHER" id="PTHR44169">
    <property type="entry name" value="NADPH-DEPENDENT 1-ACYLDIHYDROXYACETONE PHOSPHATE REDUCTASE"/>
    <property type="match status" value="1"/>
</dbReference>
<proteinExistence type="inferred from homology"/>
<dbReference type="InterPro" id="IPR002347">
    <property type="entry name" value="SDR_fam"/>
</dbReference>
<evidence type="ECO:0000313" key="4">
    <source>
        <dbReference type="EMBL" id="SDK14822.1"/>
    </source>
</evidence>
<accession>A0A1G8ZI76</accession>
<dbReference type="AlphaFoldDB" id="A0A1G8ZI76"/>
<dbReference type="STRING" id="990712.SAMN05216257_101756"/>
<protein>
    <submittedName>
        <fullName evidence="4">Short-chain dehydrogenase</fullName>
    </submittedName>
</protein>
<dbReference type="PRINTS" id="PR00081">
    <property type="entry name" value="GDHRDH"/>
</dbReference>
<dbReference type="SUPFAM" id="SSF51735">
    <property type="entry name" value="NAD(P)-binding Rossmann-fold domains"/>
    <property type="match status" value="1"/>
</dbReference>
<keyword evidence="2" id="KW-0560">Oxidoreductase</keyword>
<dbReference type="Gene3D" id="3.40.50.720">
    <property type="entry name" value="NAD(P)-binding Rossmann-like Domain"/>
    <property type="match status" value="1"/>
</dbReference>
<dbReference type="GO" id="GO:0016491">
    <property type="term" value="F:oxidoreductase activity"/>
    <property type="evidence" value="ECO:0007669"/>
    <property type="project" value="UniProtKB-KW"/>
</dbReference>
<evidence type="ECO:0000313" key="5">
    <source>
        <dbReference type="Proteomes" id="UP000199328"/>
    </source>
</evidence>
<organism evidence="4 5">
    <name type="scientific">Meinhardsimonia xiamenensis</name>
    <dbReference type="NCBI Taxonomy" id="990712"/>
    <lineage>
        <taxon>Bacteria</taxon>
        <taxon>Pseudomonadati</taxon>
        <taxon>Pseudomonadota</taxon>
        <taxon>Alphaproteobacteria</taxon>
        <taxon>Rhodobacterales</taxon>
        <taxon>Paracoccaceae</taxon>
        <taxon>Meinhardsimonia</taxon>
    </lineage>
</organism>
<dbReference type="PRINTS" id="PR00080">
    <property type="entry name" value="SDRFAMILY"/>
</dbReference>
<name>A0A1G8ZI76_9RHOB</name>
<comment type="similarity">
    <text evidence="1 3">Belongs to the short-chain dehydrogenases/reductases (SDR) family.</text>
</comment>
<dbReference type="PROSITE" id="PS00061">
    <property type="entry name" value="ADH_SHORT"/>
    <property type="match status" value="1"/>
</dbReference>
<evidence type="ECO:0000256" key="2">
    <source>
        <dbReference type="ARBA" id="ARBA00023002"/>
    </source>
</evidence>
<dbReference type="EMBL" id="FNFV01000001">
    <property type="protein sequence ID" value="SDK14822.1"/>
    <property type="molecule type" value="Genomic_DNA"/>
</dbReference>